<dbReference type="Proteomes" id="UP000324748">
    <property type="component" value="Unassembled WGS sequence"/>
</dbReference>
<protein>
    <submittedName>
        <fullName evidence="3">Uncharacterized protein</fullName>
    </submittedName>
</protein>
<organism evidence="3 5">
    <name type="scientific">Puccinia graminis f. sp. tritici</name>
    <dbReference type="NCBI Taxonomy" id="56615"/>
    <lineage>
        <taxon>Eukaryota</taxon>
        <taxon>Fungi</taxon>
        <taxon>Dikarya</taxon>
        <taxon>Basidiomycota</taxon>
        <taxon>Pucciniomycotina</taxon>
        <taxon>Pucciniomycetes</taxon>
        <taxon>Pucciniales</taxon>
        <taxon>Pucciniaceae</taxon>
        <taxon>Puccinia</taxon>
    </lineage>
</organism>
<dbReference type="AlphaFoldDB" id="A0A5B0RG23"/>
<feature type="compositionally biased region" description="Basic and acidic residues" evidence="1">
    <location>
        <begin position="125"/>
        <end position="135"/>
    </location>
</feature>
<dbReference type="EMBL" id="VDEP01000205">
    <property type="protein sequence ID" value="KAA1124138.1"/>
    <property type="molecule type" value="Genomic_DNA"/>
</dbReference>
<evidence type="ECO:0000313" key="2">
    <source>
        <dbReference type="EMBL" id="KAA1082929.1"/>
    </source>
</evidence>
<keyword evidence="4" id="KW-1185">Reference proteome</keyword>
<dbReference type="Proteomes" id="UP000325313">
    <property type="component" value="Unassembled WGS sequence"/>
</dbReference>
<gene>
    <name evidence="2" type="ORF">PGT21_020652</name>
    <name evidence="3" type="ORF">PGTUg99_029428</name>
</gene>
<name>A0A5B0RG23_PUCGR</name>
<comment type="caution">
    <text evidence="3">The sequence shown here is derived from an EMBL/GenBank/DDBJ whole genome shotgun (WGS) entry which is preliminary data.</text>
</comment>
<sequence length="159" mass="18031">MDSDLSGHWSESDRSARKLYGLLSRVQDVFWRDETPEASLQGCGFNSSTIATRRAGFNGSRLDEQLSSLSASEKEFIQLARDVRGISVATNSRHPSLSPILLHHQHPRQYEYLCIRSDEKTQSLKIDRPIKKNGPDDDLGSFRSLPLRHRPSELDDKPI</sequence>
<feature type="compositionally biased region" description="Basic and acidic residues" evidence="1">
    <location>
        <begin position="150"/>
        <end position="159"/>
    </location>
</feature>
<reference evidence="4 5" key="1">
    <citation type="submission" date="2019-05" db="EMBL/GenBank/DDBJ databases">
        <title>Emergence of the Ug99 lineage of the wheat stem rust pathogen through somatic hybridization.</title>
        <authorList>
            <person name="Li F."/>
            <person name="Upadhyaya N.M."/>
            <person name="Sperschneider J."/>
            <person name="Matny O."/>
            <person name="Nguyen-Phuc H."/>
            <person name="Mago R."/>
            <person name="Raley C."/>
            <person name="Miller M.E."/>
            <person name="Silverstein K.A.T."/>
            <person name="Henningsen E."/>
            <person name="Hirsch C.D."/>
            <person name="Visser B."/>
            <person name="Pretorius Z.A."/>
            <person name="Steffenson B.J."/>
            <person name="Schwessinger B."/>
            <person name="Dodds P.N."/>
            <person name="Figueroa M."/>
        </authorList>
    </citation>
    <scope>NUCLEOTIDE SEQUENCE [LARGE SCALE GENOMIC DNA]</scope>
    <source>
        <strain evidence="2">21-0</strain>
        <strain evidence="3 5">Ug99</strain>
    </source>
</reference>
<accession>A0A5B0RG23</accession>
<evidence type="ECO:0000313" key="5">
    <source>
        <dbReference type="Proteomes" id="UP000325313"/>
    </source>
</evidence>
<dbReference type="EMBL" id="VSWC01000119">
    <property type="protein sequence ID" value="KAA1082929.1"/>
    <property type="molecule type" value="Genomic_DNA"/>
</dbReference>
<proteinExistence type="predicted"/>
<evidence type="ECO:0000313" key="4">
    <source>
        <dbReference type="Proteomes" id="UP000324748"/>
    </source>
</evidence>
<evidence type="ECO:0000256" key="1">
    <source>
        <dbReference type="SAM" id="MobiDB-lite"/>
    </source>
</evidence>
<evidence type="ECO:0000313" key="3">
    <source>
        <dbReference type="EMBL" id="KAA1124138.1"/>
    </source>
</evidence>
<feature type="region of interest" description="Disordered" evidence="1">
    <location>
        <begin position="125"/>
        <end position="159"/>
    </location>
</feature>